<sequence length="70" mass="6831">MKGAPTTPTRSTRTLLVLVAILVGIIVGLGTGILMAVSGSVLATAAISGGVAFGSTVPLVLLIESTLGLL</sequence>
<feature type="transmembrane region" description="Helical" evidence="1">
    <location>
        <begin position="12"/>
        <end position="35"/>
    </location>
</feature>
<evidence type="ECO:0000256" key="1">
    <source>
        <dbReference type="SAM" id="Phobius"/>
    </source>
</evidence>
<reference evidence="2 3" key="1">
    <citation type="submission" date="2021-01" db="EMBL/GenBank/DDBJ databases">
        <title>Whole genome shotgun sequence of Actinoplanes palleronii NBRC 14916.</title>
        <authorList>
            <person name="Komaki H."/>
            <person name="Tamura T."/>
        </authorList>
    </citation>
    <scope>NUCLEOTIDE SEQUENCE [LARGE SCALE GENOMIC DNA]</scope>
    <source>
        <strain evidence="2 3">NBRC 14916</strain>
    </source>
</reference>
<evidence type="ECO:0000313" key="2">
    <source>
        <dbReference type="EMBL" id="GIE65545.1"/>
    </source>
</evidence>
<gene>
    <name evidence="2" type="ORF">Apa02nite_016530</name>
</gene>
<proteinExistence type="predicted"/>
<keyword evidence="1" id="KW-0472">Membrane</keyword>
<dbReference type="EMBL" id="BOMS01000022">
    <property type="protein sequence ID" value="GIE65545.1"/>
    <property type="molecule type" value="Genomic_DNA"/>
</dbReference>
<organism evidence="2 3">
    <name type="scientific">Actinoplanes palleronii</name>
    <dbReference type="NCBI Taxonomy" id="113570"/>
    <lineage>
        <taxon>Bacteria</taxon>
        <taxon>Bacillati</taxon>
        <taxon>Actinomycetota</taxon>
        <taxon>Actinomycetes</taxon>
        <taxon>Micromonosporales</taxon>
        <taxon>Micromonosporaceae</taxon>
        <taxon>Actinoplanes</taxon>
    </lineage>
</organism>
<evidence type="ECO:0000313" key="3">
    <source>
        <dbReference type="Proteomes" id="UP000624709"/>
    </source>
</evidence>
<keyword evidence="1" id="KW-1133">Transmembrane helix</keyword>
<keyword evidence="3" id="KW-1185">Reference proteome</keyword>
<protein>
    <submittedName>
        <fullName evidence="2">Uncharacterized protein</fullName>
    </submittedName>
</protein>
<dbReference type="Proteomes" id="UP000624709">
    <property type="component" value="Unassembled WGS sequence"/>
</dbReference>
<feature type="transmembrane region" description="Helical" evidence="1">
    <location>
        <begin position="41"/>
        <end position="63"/>
    </location>
</feature>
<dbReference type="RefSeq" id="WP_203824523.1">
    <property type="nucleotide sequence ID" value="NZ_BAAATY010000002.1"/>
</dbReference>
<name>A0ABQ4B5L0_9ACTN</name>
<accession>A0ABQ4B5L0</accession>
<keyword evidence="1" id="KW-0812">Transmembrane</keyword>
<comment type="caution">
    <text evidence="2">The sequence shown here is derived from an EMBL/GenBank/DDBJ whole genome shotgun (WGS) entry which is preliminary data.</text>
</comment>